<dbReference type="Proteomes" id="UP001162501">
    <property type="component" value="Chromosome 27"/>
</dbReference>
<proteinExistence type="predicted"/>
<reference evidence="1" key="1">
    <citation type="submission" date="2023-05" db="EMBL/GenBank/DDBJ databases">
        <authorList>
            <consortium name="ELIXIR-Norway"/>
        </authorList>
    </citation>
    <scope>NUCLEOTIDE SEQUENCE</scope>
</reference>
<evidence type="ECO:0000313" key="2">
    <source>
        <dbReference type="Proteomes" id="UP001162501"/>
    </source>
</evidence>
<name>A0ACB0ETQ6_RANTA</name>
<gene>
    <name evidence="1" type="ORF">MRATA1EN3_LOCUS15245</name>
</gene>
<evidence type="ECO:0000313" key="1">
    <source>
        <dbReference type="EMBL" id="CAI9704032.1"/>
    </source>
</evidence>
<dbReference type="EMBL" id="OX596111">
    <property type="protein sequence ID" value="CAI9704032.1"/>
    <property type="molecule type" value="Genomic_DNA"/>
</dbReference>
<sequence>MSLTPRWSHERSTSLPSLPAAASSQSEVLITRETAAGAEDGTSRAHGGLGAVICMGPQERVVRLPRRVPPVPCEQSPLIQSPPHLPDCFRPKARQLQAEGQLCPGSGEHRAAGTGILSQAGGRSAGALDALIGSSGGKLGLCSEPKPGLALIFPCPPPGTPTSGGVHPSDTAARLLAPDLCACAPDHPRLRRVGLLFPASGRPHTEACPPAHAILNRASRFPSVSLGLFLPSAAAILCHARFPCVPPTSALERRLL</sequence>
<protein>
    <submittedName>
        <fullName evidence="1">Uncharacterized protein</fullName>
    </submittedName>
</protein>
<organism evidence="1 2">
    <name type="scientific">Rangifer tarandus platyrhynchus</name>
    <name type="common">Svalbard reindeer</name>
    <dbReference type="NCBI Taxonomy" id="3082113"/>
    <lineage>
        <taxon>Eukaryota</taxon>
        <taxon>Metazoa</taxon>
        <taxon>Chordata</taxon>
        <taxon>Craniata</taxon>
        <taxon>Vertebrata</taxon>
        <taxon>Euteleostomi</taxon>
        <taxon>Mammalia</taxon>
        <taxon>Eutheria</taxon>
        <taxon>Laurasiatheria</taxon>
        <taxon>Artiodactyla</taxon>
        <taxon>Ruminantia</taxon>
        <taxon>Pecora</taxon>
        <taxon>Cervidae</taxon>
        <taxon>Odocoileinae</taxon>
        <taxon>Rangifer</taxon>
    </lineage>
</organism>
<accession>A0ACB0ETQ6</accession>